<dbReference type="AlphaFoldDB" id="A0A081LCJ3"/>
<dbReference type="eggNOG" id="ENOG5033GC0">
    <property type="taxonomic scope" value="Bacteria"/>
</dbReference>
<gene>
    <name evidence="1" type="ORF">BA70_17295</name>
</gene>
<sequence>MFLNLFDDPKCYICHKKIQGNEEVYIRLVYPKRRGQTEIKAFLRNEGVFYCKKCFVFNNTK</sequence>
<organism evidence="1 2">
    <name type="scientific">Bacillus zhangzhouensis</name>
    <dbReference type="NCBI Taxonomy" id="1178540"/>
    <lineage>
        <taxon>Bacteria</taxon>
        <taxon>Bacillati</taxon>
        <taxon>Bacillota</taxon>
        <taxon>Bacilli</taxon>
        <taxon>Bacillales</taxon>
        <taxon>Bacillaceae</taxon>
        <taxon>Bacillus</taxon>
    </lineage>
</organism>
<dbReference type="Proteomes" id="UP000028091">
    <property type="component" value="Unassembled WGS sequence"/>
</dbReference>
<accession>A0A081LCJ3</accession>
<reference evidence="1 2" key="1">
    <citation type="submission" date="2012-09" db="EMBL/GenBank/DDBJ databases">
        <title>Genome Sequence of Bacillus sp. DW5-4.</title>
        <authorList>
            <person name="Lai Q."/>
            <person name="Liu Y."/>
            <person name="Shao Z."/>
        </authorList>
    </citation>
    <scope>NUCLEOTIDE SEQUENCE [LARGE SCALE GENOMIC DNA]</scope>
    <source>
        <strain evidence="1 2">DW5-4</strain>
    </source>
</reference>
<name>A0A081LCJ3_9BACI</name>
<comment type="caution">
    <text evidence="1">The sequence shown here is derived from an EMBL/GenBank/DDBJ whole genome shotgun (WGS) entry which is preliminary data.</text>
</comment>
<evidence type="ECO:0000313" key="2">
    <source>
        <dbReference type="Proteomes" id="UP000028091"/>
    </source>
</evidence>
<protein>
    <submittedName>
        <fullName evidence="1">Fe3+ hydroxamate ABC transporter substrate-binding protein</fullName>
    </submittedName>
</protein>
<evidence type="ECO:0000313" key="1">
    <source>
        <dbReference type="EMBL" id="KEP26969.1"/>
    </source>
</evidence>
<keyword evidence="2" id="KW-1185">Reference proteome</keyword>
<dbReference type="EMBL" id="JOTP01000006">
    <property type="protein sequence ID" value="KEP26969.1"/>
    <property type="molecule type" value="Genomic_DNA"/>
</dbReference>
<proteinExistence type="predicted"/>